<dbReference type="PANTHER" id="PTHR21600">
    <property type="entry name" value="MITOCHONDRIAL RNA PSEUDOURIDINE SYNTHASE"/>
    <property type="match status" value="1"/>
</dbReference>
<evidence type="ECO:0000313" key="5">
    <source>
        <dbReference type="EMBL" id="CAL1154278.1"/>
    </source>
</evidence>
<feature type="compositionally biased region" description="Basic and acidic residues" evidence="2">
    <location>
        <begin position="802"/>
        <end position="814"/>
    </location>
</feature>
<evidence type="ECO:0000313" key="4">
    <source>
        <dbReference type="EMBL" id="CAI4000903.1"/>
    </source>
</evidence>
<dbReference type="SUPFAM" id="SSF55120">
    <property type="entry name" value="Pseudouridine synthase"/>
    <property type="match status" value="1"/>
</dbReference>
<sequence length="877" mass="95936">MDIDGLNAGAESLEMAESGTVGHWGSDPRIATIALSRLAKRGEANEVSRLLDKLLHSGLQLDVVHWGAASRAFELENQWRQSISMVQLGRTLEIPPNEFLFSSAVSSCARNEAWSMGLNLVSEGSHRCGINEFMNVGAISACHHWDFAVHLLEMTCDLHLQPGQVAFGATIGACSKADHWRAAESLLQSMWDVPRTLVAVNSCCAACAGARRWRKSLTHLHLMPVLALQPNLISFNSSMAACEKGYEWERGLMILASMEVAQVVPEIISFGSAISACEKGGQWQLALHLLRRMSARHLRADAVALSAAMSACEKAGEWQTALALLQPTLETSRTSRDRGCAFSAALGAAEHGMAWAMALALFKRALEERVSASGMYAGAVASAIRKARGKEAAVDFLKCSRHLWEDGPHEARRPLPGLLWSRVEILGKASGLVVVSKAANVRTEKLVDAACKQMQEELFVVSRLDRPTSGLLPLATSLQAMNWLQAQFAARLVYKEYVCLCEGKSLGDIGAEGTIDKPLRSWIWPGEVGRTEVASFGREAVTDYRVVERFGAGHGMPRTHGLRFCRFPPGPSELMLLSVHPRTGRMHQIRAHLASINRPIVGDEIYGVEFPSAIDCDRMFLHCRHQRFLDFAASPFEVTAELPSELQDVLVKLRQCEENVKPRSASADARQAVMFQGKGVMIGSEDRINDHRRRSERNYSDLFGTGSARPLSLGEAGRSELHAAATASWLDATTETSARNLERRNGSREGNLVYDAHAKSVESIALPLSPRSSARQVDLMQEERACWDLSPKVGSMASAVEVARRQREPRRPRSYDAGNFRALSASERKHANLASGQLRCATGAKPLPHDDGRQSPLARGSRRGAGILRLLGSPCSL</sequence>
<evidence type="ECO:0000256" key="2">
    <source>
        <dbReference type="SAM" id="MobiDB-lite"/>
    </source>
</evidence>
<gene>
    <name evidence="4" type="ORF">C1SCF055_LOCUS26989</name>
</gene>
<proteinExistence type="inferred from homology"/>
<organism evidence="4">
    <name type="scientific">Cladocopium goreaui</name>
    <dbReference type="NCBI Taxonomy" id="2562237"/>
    <lineage>
        <taxon>Eukaryota</taxon>
        <taxon>Sar</taxon>
        <taxon>Alveolata</taxon>
        <taxon>Dinophyceae</taxon>
        <taxon>Suessiales</taxon>
        <taxon>Symbiodiniaceae</taxon>
        <taxon>Cladocopium</taxon>
    </lineage>
</organism>
<dbReference type="GO" id="GO:0000455">
    <property type="term" value="P:enzyme-directed rRNA pseudouridine synthesis"/>
    <property type="evidence" value="ECO:0007669"/>
    <property type="project" value="TreeGrafter"/>
</dbReference>
<dbReference type="AlphaFoldDB" id="A0A9P1CZU9"/>
<dbReference type="InterPro" id="IPR002885">
    <property type="entry name" value="PPR_rpt"/>
</dbReference>
<dbReference type="CDD" id="cd02869">
    <property type="entry name" value="PseudoU_synth_RluA_like"/>
    <property type="match status" value="1"/>
</dbReference>
<dbReference type="PANTHER" id="PTHR21600:SF87">
    <property type="entry name" value="RNA PSEUDOURIDYLATE SYNTHASE DOMAIN-CONTAINING PROTEIN 1"/>
    <property type="match status" value="1"/>
</dbReference>
<name>A0A9P1CZU9_9DINO</name>
<evidence type="ECO:0000256" key="1">
    <source>
        <dbReference type="ARBA" id="ARBA00010876"/>
    </source>
</evidence>
<dbReference type="OrthoDB" id="424794at2759"/>
<dbReference type="InterPro" id="IPR011990">
    <property type="entry name" value="TPR-like_helical_dom_sf"/>
</dbReference>
<accession>A0A9P1CZU9</accession>
<evidence type="ECO:0000313" key="6">
    <source>
        <dbReference type="EMBL" id="CAL4788215.1"/>
    </source>
</evidence>
<dbReference type="Gene3D" id="3.30.2350.10">
    <property type="entry name" value="Pseudouridine synthase"/>
    <property type="match status" value="1"/>
</dbReference>
<dbReference type="EMBL" id="CAMXCT030002857">
    <property type="protein sequence ID" value="CAL4788215.1"/>
    <property type="molecule type" value="Genomic_DNA"/>
</dbReference>
<keyword evidence="6" id="KW-0413">Isomerase</keyword>
<feature type="region of interest" description="Disordered" evidence="2">
    <location>
        <begin position="841"/>
        <end position="861"/>
    </location>
</feature>
<dbReference type="EMBL" id="CAMXCT020002857">
    <property type="protein sequence ID" value="CAL1154278.1"/>
    <property type="molecule type" value="Genomic_DNA"/>
</dbReference>
<comment type="similarity">
    <text evidence="1">Belongs to the pseudouridine synthase RluA family.</text>
</comment>
<dbReference type="Pfam" id="PF00849">
    <property type="entry name" value="PseudoU_synth_2"/>
    <property type="match status" value="1"/>
</dbReference>
<dbReference type="InterPro" id="IPR006145">
    <property type="entry name" value="PsdUridine_synth_RsuA/RluA"/>
</dbReference>
<dbReference type="Gene3D" id="1.25.40.10">
    <property type="entry name" value="Tetratricopeptide repeat domain"/>
    <property type="match status" value="2"/>
</dbReference>
<keyword evidence="7" id="KW-1185">Reference proteome</keyword>
<dbReference type="InterPro" id="IPR050188">
    <property type="entry name" value="RluA_PseudoU_synthase"/>
</dbReference>
<evidence type="ECO:0000259" key="3">
    <source>
        <dbReference type="Pfam" id="PF00849"/>
    </source>
</evidence>
<dbReference type="GO" id="GO:0003723">
    <property type="term" value="F:RNA binding"/>
    <property type="evidence" value="ECO:0007669"/>
    <property type="project" value="InterPro"/>
</dbReference>
<dbReference type="Proteomes" id="UP001152797">
    <property type="component" value="Unassembled WGS sequence"/>
</dbReference>
<reference evidence="4" key="1">
    <citation type="submission" date="2022-10" db="EMBL/GenBank/DDBJ databases">
        <authorList>
            <person name="Chen Y."/>
            <person name="Dougan E. K."/>
            <person name="Chan C."/>
            <person name="Rhodes N."/>
            <person name="Thang M."/>
        </authorList>
    </citation>
    <scope>NUCLEOTIDE SEQUENCE</scope>
</reference>
<protein>
    <submittedName>
        <fullName evidence="6">Ribosomal large subunit pseudouridine synthase D (23S rRNA pseudouridine(1911/1915/1917) synthase) (rRNA pseudouridylate synthase D) (rRNA-uridine isomerase D)</fullName>
    </submittedName>
</protein>
<dbReference type="Pfam" id="PF01535">
    <property type="entry name" value="PPR"/>
    <property type="match status" value="1"/>
</dbReference>
<dbReference type="GO" id="GO:0009982">
    <property type="term" value="F:pseudouridine synthase activity"/>
    <property type="evidence" value="ECO:0007669"/>
    <property type="project" value="InterPro"/>
</dbReference>
<comment type="caution">
    <text evidence="4">The sequence shown here is derived from an EMBL/GenBank/DDBJ whole genome shotgun (WGS) entry which is preliminary data.</text>
</comment>
<dbReference type="InterPro" id="IPR020103">
    <property type="entry name" value="PsdUridine_synth_cat_dom_sf"/>
</dbReference>
<dbReference type="EMBL" id="CAMXCT010002857">
    <property type="protein sequence ID" value="CAI4000903.1"/>
    <property type="molecule type" value="Genomic_DNA"/>
</dbReference>
<evidence type="ECO:0000313" key="7">
    <source>
        <dbReference type="Proteomes" id="UP001152797"/>
    </source>
</evidence>
<feature type="region of interest" description="Disordered" evidence="2">
    <location>
        <begin position="802"/>
        <end position="822"/>
    </location>
</feature>
<reference evidence="5" key="2">
    <citation type="submission" date="2024-04" db="EMBL/GenBank/DDBJ databases">
        <authorList>
            <person name="Chen Y."/>
            <person name="Shah S."/>
            <person name="Dougan E. K."/>
            <person name="Thang M."/>
            <person name="Chan C."/>
        </authorList>
    </citation>
    <scope>NUCLEOTIDE SEQUENCE [LARGE SCALE GENOMIC DNA]</scope>
</reference>
<feature type="domain" description="Pseudouridine synthase RsuA/RluA-like" evidence="3">
    <location>
        <begin position="426"/>
        <end position="595"/>
    </location>
</feature>